<dbReference type="AlphaFoldDB" id="A0A5J5MSZ2"/>
<feature type="compositionally biased region" description="Acidic residues" evidence="1">
    <location>
        <begin position="177"/>
        <end position="186"/>
    </location>
</feature>
<sequence>MGNNISHKRTKVPKQARKEKPPDMDKAQRKRQFFNHLKWKKPSVSPGNKGQVGFGRPGQTKIVLLFPLNKRQQLAEATAGPGARPQRASEAAADTPAGPPAAAPMLRGAGDGGERRESARAREMKKILVLLLLLDARLQEEGRRAAGGPGGGAGAGGGAKAVQGWQRLYARLLTESETDCEAEAAEEQPRKRRRCPRPRP</sequence>
<feature type="compositionally biased region" description="Basic residues" evidence="1">
    <location>
        <begin position="28"/>
        <end position="41"/>
    </location>
</feature>
<accession>A0A5J5MSZ2</accession>
<feature type="region of interest" description="Disordered" evidence="1">
    <location>
        <begin position="1"/>
        <end position="56"/>
    </location>
</feature>
<comment type="caution">
    <text evidence="2">The sequence shown here is derived from an EMBL/GenBank/DDBJ whole genome shotgun (WGS) entry which is preliminary data.</text>
</comment>
<dbReference type="PANTHER" id="PTHR37335">
    <property type="entry name" value="RIKEN CDNA 1700003F12 GENE"/>
    <property type="match status" value="1"/>
</dbReference>
<gene>
    <name evidence="2" type="ORF">FD755_004479</name>
</gene>
<organism evidence="2 3">
    <name type="scientific">Muntiacus reevesi</name>
    <name type="common">Reeves' muntjac</name>
    <name type="synonym">Cervus reevesi</name>
    <dbReference type="NCBI Taxonomy" id="9886"/>
    <lineage>
        <taxon>Eukaryota</taxon>
        <taxon>Metazoa</taxon>
        <taxon>Chordata</taxon>
        <taxon>Craniata</taxon>
        <taxon>Vertebrata</taxon>
        <taxon>Euteleostomi</taxon>
        <taxon>Mammalia</taxon>
        <taxon>Eutheria</taxon>
        <taxon>Laurasiatheria</taxon>
        <taxon>Artiodactyla</taxon>
        <taxon>Ruminantia</taxon>
        <taxon>Pecora</taxon>
        <taxon>Cervidae</taxon>
        <taxon>Muntiacinae</taxon>
        <taxon>Muntiacus</taxon>
    </lineage>
</organism>
<dbReference type="Pfam" id="PF15318">
    <property type="entry name" value="Bclt"/>
    <property type="match status" value="1"/>
</dbReference>
<feature type="compositionally biased region" description="Basic and acidic residues" evidence="1">
    <location>
        <begin position="16"/>
        <end position="27"/>
    </location>
</feature>
<feature type="compositionally biased region" description="Basic residues" evidence="1">
    <location>
        <begin position="1"/>
        <end position="15"/>
    </location>
</feature>
<evidence type="ECO:0000313" key="2">
    <source>
        <dbReference type="EMBL" id="KAB0382562.1"/>
    </source>
</evidence>
<name>A0A5J5MSZ2_MUNRE</name>
<reference evidence="2 3" key="1">
    <citation type="submission" date="2019-06" db="EMBL/GenBank/DDBJ databases">
        <title>Discovery of a novel chromosome fission-fusion reversal in muntjac.</title>
        <authorList>
            <person name="Mudd A.B."/>
            <person name="Bredeson J.V."/>
            <person name="Baum R."/>
            <person name="Hockemeyer D."/>
            <person name="Rokhsar D.S."/>
        </authorList>
    </citation>
    <scope>NUCLEOTIDE SEQUENCE [LARGE SCALE GENOMIC DNA]</scope>
    <source>
        <strain evidence="2">UCam_UCB_Mr</strain>
        <tissue evidence="2">Fibroblast cell line</tissue>
    </source>
</reference>
<dbReference type="InterPro" id="IPR029296">
    <property type="entry name" value="Bcl-2-like_put"/>
</dbReference>
<feature type="region of interest" description="Disordered" evidence="1">
    <location>
        <begin position="75"/>
        <end position="120"/>
    </location>
</feature>
<proteinExistence type="predicted"/>
<keyword evidence="3" id="KW-1185">Reference proteome</keyword>
<feature type="region of interest" description="Disordered" evidence="1">
    <location>
        <begin position="177"/>
        <end position="200"/>
    </location>
</feature>
<evidence type="ECO:0000313" key="3">
    <source>
        <dbReference type="Proteomes" id="UP000326062"/>
    </source>
</evidence>
<dbReference type="EMBL" id="VCEB01000002">
    <property type="protein sequence ID" value="KAB0382562.1"/>
    <property type="molecule type" value="Genomic_DNA"/>
</dbReference>
<evidence type="ECO:0000256" key="1">
    <source>
        <dbReference type="SAM" id="MobiDB-lite"/>
    </source>
</evidence>
<dbReference type="PANTHER" id="PTHR37335:SF1">
    <property type="entry name" value="RIKEN CDNA 1700003F12 GENE"/>
    <property type="match status" value="1"/>
</dbReference>
<protein>
    <submittedName>
        <fullName evidence="2">Uncharacterized protein</fullName>
    </submittedName>
</protein>
<dbReference type="Proteomes" id="UP000326062">
    <property type="component" value="Chromosome 2"/>
</dbReference>
<feature type="compositionally biased region" description="Basic residues" evidence="1">
    <location>
        <begin position="190"/>
        <end position="200"/>
    </location>
</feature>